<dbReference type="RefSeq" id="WP_100917667.1">
    <property type="nucleotide sequence ID" value="NZ_CP020370.1"/>
</dbReference>
<dbReference type="KEGG" id="tsy:THSYN_02000"/>
<sequence>MSVGLLLITHHPLGADLLRVAAGIFGTCPTRVEALEVENDAPCDLMLAQAEQMAGRLDAGDGVLVLTDIYGATPARVAGALLARRRHLRVLAGVNLPMVVRALNYAALELDVVTEKALAGGRDGVRICPGPGAED</sequence>
<dbReference type="Proteomes" id="UP000232638">
    <property type="component" value="Chromosome"/>
</dbReference>
<dbReference type="GO" id="GO:0016740">
    <property type="term" value="F:transferase activity"/>
    <property type="evidence" value="ECO:0007669"/>
    <property type="project" value="UniProtKB-KW"/>
</dbReference>
<dbReference type="Gene3D" id="3.40.50.510">
    <property type="entry name" value="Phosphotransferase system, mannose-type IIA component"/>
    <property type="match status" value="1"/>
</dbReference>
<dbReference type="Pfam" id="PF03610">
    <property type="entry name" value="EIIA-man"/>
    <property type="match status" value="1"/>
</dbReference>
<name>A0A2K8U2P3_9GAMM</name>
<dbReference type="EMBL" id="CP020370">
    <property type="protein sequence ID" value="AUB79852.1"/>
    <property type="molecule type" value="Genomic_DNA"/>
</dbReference>
<dbReference type="PANTHER" id="PTHR33799">
    <property type="entry name" value="PTS PERMEASE-RELATED-RELATED"/>
    <property type="match status" value="1"/>
</dbReference>
<proteinExistence type="predicted"/>
<evidence type="ECO:0000313" key="3">
    <source>
        <dbReference type="EMBL" id="AUB79852.1"/>
    </source>
</evidence>
<dbReference type="PANTHER" id="PTHR33799:SF1">
    <property type="entry name" value="PTS SYSTEM MANNOSE-SPECIFIC EIIAB COMPONENT-RELATED"/>
    <property type="match status" value="1"/>
</dbReference>
<keyword evidence="1" id="KW-0808">Transferase</keyword>
<evidence type="ECO:0000313" key="4">
    <source>
        <dbReference type="Proteomes" id="UP000232638"/>
    </source>
</evidence>
<feature type="domain" description="PTS EIIA type-4" evidence="2">
    <location>
        <begin position="2"/>
        <end position="125"/>
    </location>
</feature>
<evidence type="ECO:0000259" key="2">
    <source>
        <dbReference type="PROSITE" id="PS51096"/>
    </source>
</evidence>
<dbReference type="GO" id="GO:0009401">
    <property type="term" value="P:phosphoenolpyruvate-dependent sugar phosphotransferase system"/>
    <property type="evidence" value="ECO:0007669"/>
    <property type="project" value="InterPro"/>
</dbReference>
<dbReference type="InterPro" id="IPR051471">
    <property type="entry name" value="Bacterial_PTS_sugar_comp"/>
</dbReference>
<dbReference type="InterPro" id="IPR036662">
    <property type="entry name" value="PTS_EIIA_man-typ_sf"/>
</dbReference>
<organism evidence="3 4">
    <name type="scientific">Candidatus Thiodictyon syntrophicum</name>
    <dbReference type="NCBI Taxonomy" id="1166950"/>
    <lineage>
        <taxon>Bacteria</taxon>
        <taxon>Pseudomonadati</taxon>
        <taxon>Pseudomonadota</taxon>
        <taxon>Gammaproteobacteria</taxon>
        <taxon>Chromatiales</taxon>
        <taxon>Chromatiaceae</taxon>
        <taxon>Thiodictyon</taxon>
    </lineage>
</organism>
<dbReference type="SUPFAM" id="SSF53062">
    <property type="entry name" value="PTS system fructose IIA component-like"/>
    <property type="match status" value="1"/>
</dbReference>
<dbReference type="AlphaFoldDB" id="A0A2K8U2P3"/>
<gene>
    <name evidence="3" type="ORF">THSYN_02000</name>
</gene>
<keyword evidence="4" id="KW-1185">Reference proteome</keyword>
<dbReference type="OrthoDB" id="7065728at2"/>
<accession>A0A2K8U2P3</accession>
<protein>
    <submittedName>
        <fullName evidence="3">PTS fructose transporter subunit IIA</fullName>
    </submittedName>
</protein>
<evidence type="ECO:0000256" key="1">
    <source>
        <dbReference type="ARBA" id="ARBA00022679"/>
    </source>
</evidence>
<dbReference type="GO" id="GO:0016020">
    <property type="term" value="C:membrane"/>
    <property type="evidence" value="ECO:0007669"/>
    <property type="project" value="InterPro"/>
</dbReference>
<dbReference type="InterPro" id="IPR004701">
    <property type="entry name" value="PTS_EIIA_man-typ"/>
</dbReference>
<reference evidence="3 4" key="1">
    <citation type="submission" date="2017-03" db="EMBL/GenBank/DDBJ databases">
        <title>Complete genome sequence of Candidatus 'Thiodictyon syntrophicum' sp. nov. strain Cad16T, a photolithoautotroph purple sulfur bacterium isolated from an alpine meromictic lake.</title>
        <authorList>
            <person name="Luedin S.M."/>
            <person name="Pothier J.F."/>
            <person name="Danza F."/>
            <person name="Storelli N."/>
            <person name="Wittwer M."/>
            <person name="Tonolla M."/>
        </authorList>
    </citation>
    <scope>NUCLEOTIDE SEQUENCE [LARGE SCALE GENOMIC DNA]</scope>
    <source>
        <strain evidence="3 4">Cad16T</strain>
    </source>
</reference>
<dbReference type="PROSITE" id="PS51096">
    <property type="entry name" value="PTS_EIIA_TYPE_4"/>
    <property type="match status" value="1"/>
</dbReference>